<dbReference type="Pfam" id="PF04542">
    <property type="entry name" value="Sigma70_r2"/>
    <property type="match status" value="1"/>
</dbReference>
<dbReference type="SUPFAM" id="SSF88946">
    <property type="entry name" value="Sigma2 domain of RNA polymerase sigma factors"/>
    <property type="match status" value="1"/>
</dbReference>
<dbReference type="Gene3D" id="1.10.1740.10">
    <property type="match status" value="1"/>
</dbReference>
<dbReference type="Pfam" id="PF08281">
    <property type="entry name" value="Sigma70_r4_2"/>
    <property type="match status" value="1"/>
</dbReference>
<dbReference type="Gene3D" id="1.10.10.10">
    <property type="entry name" value="Winged helix-like DNA-binding domain superfamily/Winged helix DNA-binding domain"/>
    <property type="match status" value="1"/>
</dbReference>
<organism evidence="7 8">
    <name type="scientific">Porphyromonas crevioricanis JCM 15906</name>
    <dbReference type="NCBI Taxonomy" id="1305617"/>
    <lineage>
        <taxon>Bacteria</taxon>
        <taxon>Pseudomonadati</taxon>
        <taxon>Bacteroidota</taxon>
        <taxon>Bacteroidia</taxon>
        <taxon>Bacteroidales</taxon>
        <taxon>Porphyromonadaceae</taxon>
        <taxon>Porphyromonas</taxon>
    </lineage>
</organism>
<reference evidence="8" key="1">
    <citation type="journal article" date="2013" name="Genome">
        <title>Draft Genome Sequences of Porphyromonas crevioricanis JCM 15906T and Porphyromonas cansulci JCM 13913T Isolated from a Canine Oral Cavity.</title>
        <authorList>
            <person name="Sakamoto M."/>
            <person name="Tanaka N."/>
            <person name="Shiwa Y."/>
            <person name="Yoshikawa H."/>
            <person name="Ohkuma M."/>
        </authorList>
    </citation>
    <scope>NUCLEOTIDE SEQUENCE [LARGE SCALE GENOMIC DNA]</scope>
    <source>
        <strain evidence="8">JCM 15906</strain>
    </source>
</reference>
<dbReference type="InterPro" id="IPR036388">
    <property type="entry name" value="WH-like_DNA-bd_sf"/>
</dbReference>
<dbReference type="AlphaFoldDB" id="T1DTS4"/>
<evidence type="ECO:0000256" key="2">
    <source>
        <dbReference type="ARBA" id="ARBA00023015"/>
    </source>
</evidence>
<dbReference type="EMBL" id="BAOU01000076">
    <property type="protein sequence ID" value="GAD06365.1"/>
    <property type="molecule type" value="Genomic_DNA"/>
</dbReference>
<keyword evidence="3" id="KW-0731">Sigma factor</keyword>
<evidence type="ECO:0000259" key="5">
    <source>
        <dbReference type="Pfam" id="PF04542"/>
    </source>
</evidence>
<dbReference type="Proteomes" id="UP000018031">
    <property type="component" value="Unassembled WGS sequence"/>
</dbReference>
<dbReference type="GO" id="GO:0006352">
    <property type="term" value="P:DNA-templated transcription initiation"/>
    <property type="evidence" value="ECO:0007669"/>
    <property type="project" value="InterPro"/>
</dbReference>
<evidence type="ECO:0000259" key="6">
    <source>
        <dbReference type="Pfam" id="PF08281"/>
    </source>
</evidence>
<evidence type="ECO:0000256" key="3">
    <source>
        <dbReference type="ARBA" id="ARBA00023082"/>
    </source>
</evidence>
<protein>
    <submittedName>
        <fullName evidence="7">RNA polymerase sigma-70 factor, ECF subfamily</fullName>
    </submittedName>
</protein>
<dbReference type="InterPro" id="IPR039425">
    <property type="entry name" value="RNA_pol_sigma-70-like"/>
</dbReference>
<dbReference type="PANTHER" id="PTHR43133:SF25">
    <property type="entry name" value="RNA POLYMERASE SIGMA FACTOR RFAY-RELATED"/>
    <property type="match status" value="1"/>
</dbReference>
<dbReference type="GO" id="GO:0003677">
    <property type="term" value="F:DNA binding"/>
    <property type="evidence" value="ECO:0007669"/>
    <property type="project" value="InterPro"/>
</dbReference>
<evidence type="ECO:0000313" key="7">
    <source>
        <dbReference type="EMBL" id="GAD06365.1"/>
    </source>
</evidence>
<dbReference type="PANTHER" id="PTHR43133">
    <property type="entry name" value="RNA POLYMERASE ECF-TYPE SIGMA FACTO"/>
    <property type="match status" value="1"/>
</dbReference>
<evidence type="ECO:0000313" key="8">
    <source>
        <dbReference type="Proteomes" id="UP000018031"/>
    </source>
</evidence>
<proteinExistence type="inferred from homology"/>
<evidence type="ECO:0000256" key="4">
    <source>
        <dbReference type="ARBA" id="ARBA00023163"/>
    </source>
</evidence>
<dbReference type="InterPro" id="IPR013325">
    <property type="entry name" value="RNA_pol_sigma_r2"/>
</dbReference>
<feature type="domain" description="RNA polymerase sigma factor 70 region 4 type 2" evidence="6">
    <location>
        <begin position="171"/>
        <end position="221"/>
    </location>
</feature>
<gene>
    <name evidence="7" type="ORF">PORCRE_2098</name>
</gene>
<dbReference type="InterPro" id="IPR007627">
    <property type="entry name" value="RNA_pol_sigma70_r2"/>
</dbReference>
<keyword evidence="4" id="KW-0804">Transcription</keyword>
<evidence type="ECO:0000256" key="1">
    <source>
        <dbReference type="ARBA" id="ARBA00010641"/>
    </source>
</evidence>
<dbReference type="InterPro" id="IPR013324">
    <property type="entry name" value="RNA_pol_sigma_r3/r4-like"/>
</dbReference>
<accession>T1DTS4</accession>
<feature type="domain" description="RNA polymerase sigma-70 region 2" evidence="5">
    <location>
        <begin position="76"/>
        <end position="133"/>
    </location>
</feature>
<dbReference type="InterPro" id="IPR014284">
    <property type="entry name" value="RNA_pol_sigma-70_dom"/>
</dbReference>
<dbReference type="NCBIfam" id="TIGR02937">
    <property type="entry name" value="sigma70-ECF"/>
    <property type="match status" value="1"/>
</dbReference>
<comment type="similarity">
    <text evidence="1">Belongs to the sigma-70 factor family. ECF subfamily.</text>
</comment>
<dbReference type="SUPFAM" id="SSF88659">
    <property type="entry name" value="Sigma3 and sigma4 domains of RNA polymerase sigma factors"/>
    <property type="match status" value="1"/>
</dbReference>
<dbReference type="CDD" id="cd06171">
    <property type="entry name" value="Sigma70_r4"/>
    <property type="match status" value="1"/>
</dbReference>
<sequence length="229" mass="26433">MFDWKTLHIENLYRSCKLIYCVLVVQNIPLSQQPMGVDPRSFRTAGQIVELKPCTRINKANQMNALQFQDKLLSLQDNMRHFALSLTTNVEDAEDLMQDTTLRVLNNRDKFKDNINFKGWVLTVMRNIFINNYHKVVRMQTVIDDNTDPYNVPLVGEGGLNTPEGTMDLSEITQAIAELPDTLKEPFSMYVSGYKYNEIAETLDLPLGTVKSRIFFARKELQPKLKHFL</sequence>
<name>T1DTS4_9PORP</name>
<dbReference type="GO" id="GO:0016987">
    <property type="term" value="F:sigma factor activity"/>
    <property type="evidence" value="ECO:0007669"/>
    <property type="project" value="UniProtKB-KW"/>
</dbReference>
<reference evidence="7 8" key="2">
    <citation type="journal article" date="2013" name="Genome Announc.">
        <title>Draft Genome Sequences of Porphyromonas crevioricanis JCM 15906T and Porphyromonas cansulci JCM 13913T Isolated from a Canine Oral Cavity.</title>
        <authorList>
            <person name="Sakamoto M."/>
            <person name="Tanaka N."/>
            <person name="Shiwa Y."/>
            <person name="Yoshikawa H."/>
            <person name="Ohkuma M."/>
        </authorList>
    </citation>
    <scope>NUCLEOTIDE SEQUENCE [LARGE SCALE GENOMIC DNA]</scope>
    <source>
        <strain evidence="7 8">JCM 15906</strain>
    </source>
</reference>
<comment type="caution">
    <text evidence="7">The sequence shown here is derived from an EMBL/GenBank/DDBJ whole genome shotgun (WGS) entry which is preliminary data.</text>
</comment>
<dbReference type="InterPro" id="IPR013249">
    <property type="entry name" value="RNA_pol_sigma70_r4_t2"/>
</dbReference>
<keyword evidence="2" id="KW-0805">Transcription regulation</keyword>